<keyword evidence="2" id="KW-1185">Reference proteome</keyword>
<dbReference type="KEGG" id="ovi:T265_06883"/>
<sequence>MLMTNRATGVVQENNPLIDEDSAQFGERFFRTESATNYQMSVFSGFVGRNTNTGCHPIVHTGGDALIQIADNFTPIHITEIALTSTHNWLNMRRKPMSRMLVNPHVDVVILLKEITDPEKNDQSTENMVGRMVS</sequence>
<reference evidence="1 2" key="1">
    <citation type="submission" date="2013-11" db="EMBL/GenBank/DDBJ databases">
        <title>Opisthorchis viverrini - life in the bile duct.</title>
        <authorList>
            <person name="Young N.D."/>
            <person name="Nagarajan N."/>
            <person name="Lin S.J."/>
            <person name="Korhonen P.K."/>
            <person name="Jex A.R."/>
            <person name="Hall R.S."/>
            <person name="Safavi-Hemami H."/>
            <person name="Kaewkong W."/>
            <person name="Bertrand D."/>
            <person name="Gao S."/>
            <person name="Seet Q."/>
            <person name="Wongkham S."/>
            <person name="Teh B.T."/>
            <person name="Wongkham C."/>
            <person name="Intapan P.M."/>
            <person name="Maleewong W."/>
            <person name="Yang X."/>
            <person name="Hu M."/>
            <person name="Wang Z."/>
            <person name="Hofmann A."/>
            <person name="Sternberg P.W."/>
            <person name="Tan P."/>
            <person name="Wang J."/>
            <person name="Gasser R.B."/>
        </authorList>
    </citation>
    <scope>NUCLEOTIDE SEQUENCE [LARGE SCALE GENOMIC DNA]</scope>
</reference>
<evidence type="ECO:0000313" key="1">
    <source>
        <dbReference type="EMBL" id="KER25711.1"/>
    </source>
</evidence>
<dbReference type="AlphaFoldDB" id="A0A074ZEL4"/>
<accession>A0A074ZEL4</accession>
<organism evidence="1 2">
    <name type="scientific">Opisthorchis viverrini</name>
    <name type="common">Southeast Asian liver fluke</name>
    <dbReference type="NCBI Taxonomy" id="6198"/>
    <lineage>
        <taxon>Eukaryota</taxon>
        <taxon>Metazoa</taxon>
        <taxon>Spiralia</taxon>
        <taxon>Lophotrochozoa</taxon>
        <taxon>Platyhelminthes</taxon>
        <taxon>Trematoda</taxon>
        <taxon>Digenea</taxon>
        <taxon>Opisthorchiida</taxon>
        <taxon>Opisthorchiata</taxon>
        <taxon>Opisthorchiidae</taxon>
        <taxon>Opisthorchis</taxon>
    </lineage>
</organism>
<dbReference type="CTD" id="20321062"/>
<dbReference type="RefSeq" id="XP_009170535.1">
    <property type="nucleotide sequence ID" value="XM_009172271.1"/>
</dbReference>
<name>A0A074ZEL4_OPIVI</name>
<gene>
    <name evidence="1" type="ORF">T265_06883</name>
</gene>
<dbReference type="GeneID" id="20321062"/>
<dbReference type="EMBL" id="KL596768">
    <property type="protein sequence ID" value="KER25711.1"/>
    <property type="molecule type" value="Genomic_DNA"/>
</dbReference>
<protein>
    <submittedName>
        <fullName evidence="1">Uncharacterized protein</fullName>
    </submittedName>
</protein>
<evidence type="ECO:0000313" key="2">
    <source>
        <dbReference type="Proteomes" id="UP000054324"/>
    </source>
</evidence>
<dbReference type="Proteomes" id="UP000054324">
    <property type="component" value="Unassembled WGS sequence"/>
</dbReference>
<proteinExistence type="predicted"/>